<proteinExistence type="inferred from homology"/>
<evidence type="ECO:0000259" key="2">
    <source>
        <dbReference type="Pfam" id="PF03795"/>
    </source>
</evidence>
<comment type="caution">
    <text evidence="3">The sequence shown here is derived from an EMBL/GenBank/DDBJ whole genome shotgun (WGS) entry which is preliminary data.</text>
</comment>
<dbReference type="Proteomes" id="UP000533598">
    <property type="component" value="Unassembled WGS sequence"/>
</dbReference>
<keyword evidence="4" id="KW-1185">Reference proteome</keyword>
<dbReference type="AlphaFoldDB" id="A0A7W7CHI4"/>
<dbReference type="Pfam" id="PF03795">
    <property type="entry name" value="YCII"/>
    <property type="match status" value="1"/>
</dbReference>
<comment type="similarity">
    <text evidence="1">Belongs to the YciI family.</text>
</comment>
<evidence type="ECO:0000313" key="3">
    <source>
        <dbReference type="EMBL" id="MBB4681281.1"/>
    </source>
</evidence>
<dbReference type="InterPro" id="IPR011008">
    <property type="entry name" value="Dimeric_a/b-barrel"/>
</dbReference>
<evidence type="ECO:0000313" key="4">
    <source>
        <dbReference type="Proteomes" id="UP000533598"/>
    </source>
</evidence>
<dbReference type="SUPFAM" id="SSF54909">
    <property type="entry name" value="Dimeric alpha+beta barrel"/>
    <property type="match status" value="1"/>
</dbReference>
<dbReference type="PANTHER" id="PTHR35174:SF3">
    <property type="entry name" value="BLL7171 PROTEIN"/>
    <property type="match status" value="1"/>
</dbReference>
<organism evidence="3 4">
    <name type="scientific">Crossiella cryophila</name>
    <dbReference type="NCBI Taxonomy" id="43355"/>
    <lineage>
        <taxon>Bacteria</taxon>
        <taxon>Bacillati</taxon>
        <taxon>Actinomycetota</taxon>
        <taxon>Actinomycetes</taxon>
        <taxon>Pseudonocardiales</taxon>
        <taxon>Pseudonocardiaceae</taxon>
        <taxon>Crossiella</taxon>
    </lineage>
</organism>
<dbReference type="RefSeq" id="WP_185007738.1">
    <property type="nucleotide sequence ID" value="NZ_BAAAUI010000051.1"/>
</dbReference>
<dbReference type="PANTHER" id="PTHR35174">
    <property type="entry name" value="BLL7171 PROTEIN-RELATED"/>
    <property type="match status" value="1"/>
</dbReference>
<evidence type="ECO:0000256" key="1">
    <source>
        <dbReference type="ARBA" id="ARBA00007689"/>
    </source>
</evidence>
<accession>A0A7W7CHI4</accession>
<dbReference type="EMBL" id="JACHMH010000001">
    <property type="protein sequence ID" value="MBB4681281.1"/>
    <property type="molecule type" value="Genomic_DNA"/>
</dbReference>
<dbReference type="Gene3D" id="3.30.70.1060">
    <property type="entry name" value="Dimeric alpha+beta barrel"/>
    <property type="match status" value="1"/>
</dbReference>
<feature type="domain" description="YCII-related" evidence="2">
    <location>
        <begin position="1"/>
        <end position="112"/>
    </location>
</feature>
<sequence>MKFLLIMNVNPAILDALTEAERAAIGEGHGEFIRTIQKSGELILTQALAEPAASAVVRAKDGQQVVTDGPFLEAKEFMGGFYLVECENRERALELAKLIPDTRVEGLGVEVRTVMFSGGMELEM</sequence>
<name>A0A7W7CHI4_9PSEU</name>
<dbReference type="InterPro" id="IPR005545">
    <property type="entry name" value="YCII"/>
</dbReference>
<gene>
    <name evidence="3" type="ORF">HNR67_007399</name>
</gene>
<protein>
    <recommendedName>
        <fullName evidence="2">YCII-related domain-containing protein</fullName>
    </recommendedName>
</protein>
<reference evidence="3 4" key="1">
    <citation type="submission" date="2020-08" db="EMBL/GenBank/DDBJ databases">
        <title>Sequencing the genomes of 1000 actinobacteria strains.</title>
        <authorList>
            <person name="Klenk H.-P."/>
        </authorList>
    </citation>
    <scope>NUCLEOTIDE SEQUENCE [LARGE SCALE GENOMIC DNA]</scope>
    <source>
        <strain evidence="3 4">DSM 44230</strain>
    </source>
</reference>